<reference evidence="3 5" key="2">
    <citation type="submission" date="2019-07" db="EMBL/GenBank/DDBJ databases">
        <title>Tepidimonas ignava SPS-1037 draft genome.</title>
        <authorList>
            <person name="Da Costa M.S."/>
            <person name="Froufe H.J.C."/>
            <person name="Egas C."/>
            <person name="Albuquerque L."/>
        </authorList>
    </citation>
    <scope>NUCLEOTIDE SEQUENCE [LARGE SCALE GENOMIC DNA]</scope>
    <source>
        <strain evidence="3 5">SPS-1037</strain>
    </source>
</reference>
<dbReference type="EMBL" id="VJNC01000009">
    <property type="protein sequence ID" value="TSE21810.1"/>
    <property type="molecule type" value="Genomic_DNA"/>
</dbReference>
<feature type="domain" description="Gcp-like" evidence="1">
    <location>
        <begin position="47"/>
        <end position="147"/>
    </location>
</feature>
<dbReference type="Gene3D" id="3.30.420.40">
    <property type="match status" value="2"/>
</dbReference>
<dbReference type="Proteomes" id="UP000295536">
    <property type="component" value="Unassembled WGS sequence"/>
</dbReference>
<dbReference type="InterPro" id="IPR000905">
    <property type="entry name" value="Gcp-like_dom"/>
</dbReference>
<evidence type="ECO:0000313" key="3">
    <source>
        <dbReference type="EMBL" id="TSE21810.1"/>
    </source>
</evidence>
<dbReference type="RefSeq" id="WP_132962182.1">
    <property type="nucleotide sequence ID" value="NZ_SMAH01000005.1"/>
</dbReference>
<evidence type="ECO:0000313" key="2">
    <source>
        <dbReference type="EMBL" id="TCS98301.1"/>
    </source>
</evidence>
<dbReference type="GO" id="GO:0002949">
    <property type="term" value="P:tRNA threonylcarbamoyladenosine modification"/>
    <property type="evidence" value="ECO:0007669"/>
    <property type="project" value="InterPro"/>
</dbReference>
<proteinExistence type="predicted"/>
<dbReference type="Proteomes" id="UP000315577">
    <property type="component" value="Unassembled WGS sequence"/>
</dbReference>
<dbReference type="OrthoDB" id="9809995at2"/>
<organism evidence="2 4">
    <name type="scientific">Tepidimonas ignava</name>
    <dbReference type="NCBI Taxonomy" id="114249"/>
    <lineage>
        <taxon>Bacteria</taxon>
        <taxon>Pseudomonadati</taxon>
        <taxon>Pseudomonadota</taxon>
        <taxon>Betaproteobacteria</taxon>
        <taxon>Burkholderiales</taxon>
        <taxon>Tepidimonas</taxon>
    </lineage>
</organism>
<dbReference type="InterPro" id="IPR043129">
    <property type="entry name" value="ATPase_NBD"/>
</dbReference>
<reference evidence="2 4" key="1">
    <citation type="submission" date="2019-03" db="EMBL/GenBank/DDBJ databases">
        <title>Genomic Encyclopedia of Type Strains, Phase IV (KMG-IV): sequencing the most valuable type-strain genomes for metagenomic binning, comparative biology and taxonomic classification.</title>
        <authorList>
            <person name="Goeker M."/>
        </authorList>
    </citation>
    <scope>NUCLEOTIDE SEQUENCE [LARGE SCALE GENOMIC DNA]</scope>
    <source>
        <strain evidence="2 4">DSM 12034</strain>
    </source>
</reference>
<keyword evidence="5" id="KW-1185">Reference proteome</keyword>
<dbReference type="EMBL" id="SMAH01000005">
    <property type="protein sequence ID" value="TCS98301.1"/>
    <property type="molecule type" value="Genomic_DNA"/>
</dbReference>
<dbReference type="SUPFAM" id="SSF53067">
    <property type="entry name" value="Actin-like ATPase domain"/>
    <property type="match status" value="2"/>
</dbReference>
<comment type="caution">
    <text evidence="2">The sequence shown here is derived from an EMBL/GenBank/DDBJ whole genome shotgun (WGS) entry which is preliminary data.</text>
</comment>
<protein>
    <submittedName>
        <fullName evidence="2">tRNA threonylcarbamoyladenosine biosynthesis protein TsaB</fullName>
    </submittedName>
</protein>
<gene>
    <name evidence="3" type="primary">tsaB</name>
    <name evidence="2" type="ORF">EDC36_10557</name>
    <name evidence="3" type="ORF">Tigna_01537</name>
</gene>
<sequence length="253" mass="26109">MSIPTPPGRRRWLALDTSTTALSIALGAAGADTPLAYHGGEGGPQASARLLPAIVDLLRQLDWPLAALDGMVFGCGPGSFTGLRTACAVVQGLAAGARPGGVPVLPLSTLLAVAEAARHTHAPDAAQLQVWAALDARMDEVYVARYAWRAGHGWQELAAPRLSAPEALPEPDDATTLCAGNVGGVYAERLPAAWRGALACHTLPDAAALLRLAAQGIERGLCVPAAHAQPLYVRDKVALDVHEQAALRAARGG</sequence>
<dbReference type="InterPro" id="IPR022496">
    <property type="entry name" value="T6A_TsaB"/>
</dbReference>
<name>A0A4R3LDR7_9BURK</name>
<dbReference type="NCBIfam" id="TIGR03725">
    <property type="entry name" value="T6A_YeaZ"/>
    <property type="match status" value="1"/>
</dbReference>
<evidence type="ECO:0000313" key="4">
    <source>
        <dbReference type="Proteomes" id="UP000295536"/>
    </source>
</evidence>
<dbReference type="Pfam" id="PF00814">
    <property type="entry name" value="TsaD"/>
    <property type="match status" value="1"/>
</dbReference>
<evidence type="ECO:0000313" key="5">
    <source>
        <dbReference type="Proteomes" id="UP000315577"/>
    </source>
</evidence>
<accession>A0A4R3LDR7</accession>
<evidence type="ECO:0000259" key="1">
    <source>
        <dbReference type="Pfam" id="PF00814"/>
    </source>
</evidence>
<dbReference type="AlphaFoldDB" id="A0A4R3LDR7"/>